<evidence type="ECO:0000256" key="1">
    <source>
        <dbReference type="ARBA" id="ARBA00023015"/>
    </source>
</evidence>
<dbReference type="PANTHER" id="PTHR30055:SF234">
    <property type="entry name" value="HTH-TYPE TRANSCRIPTIONAL REGULATOR BETI"/>
    <property type="match status" value="1"/>
</dbReference>
<keyword evidence="2 4" id="KW-0238">DNA-binding</keyword>
<accession>U7V917</accession>
<organism evidence="6 7">
    <name type="scientific">Cetobacterium somerae ATCC BAA-474</name>
    <dbReference type="NCBI Taxonomy" id="1319815"/>
    <lineage>
        <taxon>Bacteria</taxon>
        <taxon>Fusobacteriati</taxon>
        <taxon>Fusobacteriota</taxon>
        <taxon>Fusobacteriia</taxon>
        <taxon>Fusobacteriales</taxon>
        <taxon>Fusobacteriaceae</taxon>
        <taxon>Cetobacterium</taxon>
    </lineage>
</organism>
<protein>
    <submittedName>
        <fullName evidence="6">Transcriptional regulator, TetR family</fullName>
    </submittedName>
</protein>
<evidence type="ECO:0000313" key="7">
    <source>
        <dbReference type="Proteomes" id="UP000017081"/>
    </source>
</evidence>
<evidence type="ECO:0000256" key="3">
    <source>
        <dbReference type="ARBA" id="ARBA00023163"/>
    </source>
</evidence>
<dbReference type="GO" id="GO:0000976">
    <property type="term" value="F:transcription cis-regulatory region binding"/>
    <property type="evidence" value="ECO:0007669"/>
    <property type="project" value="TreeGrafter"/>
</dbReference>
<dbReference type="eggNOG" id="COG1309">
    <property type="taxonomic scope" value="Bacteria"/>
</dbReference>
<sequence>MGRTGGMMKTRDKILDCAQRLFSEEGFDKVSTKRIAKEAECNEVTIFRLFGTKNRVLEEIINKFVEESKIIRSLHESLTGELEQDIAKSILLYQNFLHQHEIIFRLQLKLSDSENQKFLRTIDFKNYLVDHFIGVFHEHKIHYSPETFVNDMLSSVMGSFLLKILTQGKFTGERDGHFLSEKIKFYQNSINQYKKTE</sequence>
<dbReference type="STRING" id="1319815.HMPREF0202_02103"/>
<dbReference type="HOGENOM" id="CLU_069356_27_3_0"/>
<feature type="DNA-binding region" description="H-T-H motif" evidence="4">
    <location>
        <begin position="31"/>
        <end position="50"/>
    </location>
</feature>
<gene>
    <name evidence="6" type="ORF">HMPREF0202_02103</name>
</gene>
<dbReference type="Proteomes" id="UP000017081">
    <property type="component" value="Unassembled WGS sequence"/>
</dbReference>
<dbReference type="AlphaFoldDB" id="U7V917"/>
<dbReference type="SUPFAM" id="SSF46689">
    <property type="entry name" value="Homeodomain-like"/>
    <property type="match status" value="1"/>
</dbReference>
<dbReference type="InterPro" id="IPR050109">
    <property type="entry name" value="HTH-type_TetR-like_transc_reg"/>
</dbReference>
<dbReference type="PROSITE" id="PS50977">
    <property type="entry name" value="HTH_TETR_2"/>
    <property type="match status" value="1"/>
</dbReference>
<dbReference type="Pfam" id="PF00440">
    <property type="entry name" value="TetR_N"/>
    <property type="match status" value="1"/>
</dbReference>
<evidence type="ECO:0000313" key="6">
    <source>
        <dbReference type="EMBL" id="ERT68016.1"/>
    </source>
</evidence>
<dbReference type="GO" id="GO:0003700">
    <property type="term" value="F:DNA-binding transcription factor activity"/>
    <property type="evidence" value="ECO:0007669"/>
    <property type="project" value="TreeGrafter"/>
</dbReference>
<dbReference type="Gene3D" id="1.10.357.10">
    <property type="entry name" value="Tetracycline Repressor, domain 2"/>
    <property type="match status" value="1"/>
</dbReference>
<feature type="domain" description="HTH tetR-type" evidence="5">
    <location>
        <begin position="8"/>
        <end position="68"/>
    </location>
</feature>
<comment type="caution">
    <text evidence="6">The sequence shown here is derived from an EMBL/GenBank/DDBJ whole genome shotgun (WGS) entry which is preliminary data.</text>
</comment>
<evidence type="ECO:0000259" key="5">
    <source>
        <dbReference type="PROSITE" id="PS50977"/>
    </source>
</evidence>
<keyword evidence="7" id="KW-1185">Reference proteome</keyword>
<reference evidence="6 7" key="1">
    <citation type="submission" date="2013-08" db="EMBL/GenBank/DDBJ databases">
        <authorList>
            <person name="Weinstock G."/>
            <person name="Sodergren E."/>
            <person name="Wylie T."/>
            <person name="Fulton L."/>
            <person name="Fulton R."/>
            <person name="Fronick C."/>
            <person name="O'Laughlin M."/>
            <person name="Godfrey J."/>
            <person name="Miner T."/>
            <person name="Herter B."/>
            <person name="Appelbaum E."/>
            <person name="Cordes M."/>
            <person name="Lek S."/>
            <person name="Wollam A."/>
            <person name="Pepin K.H."/>
            <person name="Palsikar V.B."/>
            <person name="Mitreva M."/>
            <person name="Wilson R.K."/>
        </authorList>
    </citation>
    <scope>NUCLEOTIDE SEQUENCE [LARGE SCALE GENOMIC DNA]</scope>
    <source>
        <strain evidence="6 7">ATCC BAA-474</strain>
    </source>
</reference>
<proteinExistence type="predicted"/>
<keyword evidence="1" id="KW-0805">Transcription regulation</keyword>
<name>U7V917_9FUSO</name>
<dbReference type="EMBL" id="AXZF01000091">
    <property type="protein sequence ID" value="ERT68016.1"/>
    <property type="molecule type" value="Genomic_DNA"/>
</dbReference>
<keyword evidence="3" id="KW-0804">Transcription</keyword>
<dbReference type="InterPro" id="IPR009057">
    <property type="entry name" value="Homeodomain-like_sf"/>
</dbReference>
<evidence type="ECO:0000256" key="2">
    <source>
        <dbReference type="ARBA" id="ARBA00023125"/>
    </source>
</evidence>
<evidence type="ECO:0000256" key="4">
    <source>
        <dbReference type="PROSITE-ProRule" id="PRU00335"/>
    </source>
</evidence>
<dbReference type="PRINTS" id="PR00455">
    <property type="entry name" value="HTHTETR"/>
</dbReference>
<dbReference type="InterPro" id="IPR001647">
    <property type="entry name" value="HTH_TetR"/>
</dbReference>
<dbReference type="PANTHER" id="PTHR30055">
    <property type="entry name" value="HTH-TYPE TRANSCRIPTIONAL REGULATOR RUTR"/>
    <property type="match status" value="1"/>
</dbReference>